<protein>
    <submittedName>
        <fullName evidence="2 3">Uncharacterized protein</fullName>
    </submittedName>
</protein>
<reference evidence="4" key="1">
    <citation type="submission" date="2012-12" db="EMBL/GenBank/DDBJ databases">
        <authorList>
            <person name="Hellsten U."/>
            <person name="Grimwood J."/>
            <person name="Chapman J.A."/>
            <person name="Shapiro H."/>
            <person name="Aerts A."/>
            <person name="Otillar R.P."/>
            <person name="Terry A.Y."/>
            <person name="Boore J.L."/>
            <person name="Simakov O."/>
            <person name="Marletaz F."/>
            <person name="Cho S.-J."/>
            <person name="Edsinger-Gonzales E."/>
            <person name="Havlak P."/>
            <person name="Kuo D.-H."/>
            <person name="Larsson T."/>
            <person name="Lv J."/>
            <person name="Arendt D."/>
            <person name="Savage R."/>
            <person name="Osoegawa K."/>
            <person name="de Jong P."/>
            <person name="Lindberg D.R."/>
            <person name="Seaver E.C."/>
            <person name="Weisblat D.A."/>
            <person name="Putnam N.H."/>
            <person name="Grigoriev I.V."/>
            <person name="Rokhsar D.S."/>
        </authorList>
    </citation>
    <scope>NUCLEOTIDE SEQUENCE</scope>
    <source>
        <strain evidence="4">I ESC-2004</strain>
    </source>
</reference>
<dbReference type="AlphaFoldDB" id="R7UGZ4"/>
<reference evidence="2 4" key="2">
    <citation type="journal article" date="2013" name="Nature">
        <title>Insights into bilaterian evolution from three spiralian genomes.</title>
        <authorList>
            <person name="Simakov O."/>
            <person name="Marletaz F."/>
            <person name="Cho S.J."/>
            <person name="Edsinger-Gonzales E."/>
            <person name="Havlak P."/>
            <person name="Hellsten U."/>
            <person name="Kuo D.H."/>
            <person name="Larsson T."/>
            <person name="Lv J."/>
            <person name="Arendt D."/>
            <person name="Savage R."/>
            <person name="Osoegawa K."/>
            <person name="de Jong P."/>
            <person name="Grimwood J."/>
            <person name="Chapman J.A."/>
            <person name="Shapiro H."/>
            <person name="Aerts A."/>
            <person name="Otillar R.P."/>
            <person name="Terry A.Y."/>
            <person name="Boore J.L."/>
            <person name="Grigoriev I.V."/>
            <person name="Lindberg D.R."/>
            <person name="Seaver E.C."/>
            <person name="Weisblat D.A."/>
            <person name="Putnam N.H."/>
            <person name="Rokhsar D.S."/>
        </authorList>
    </citation>
    <scope>NUCLEOTIDE SEQUENCE</scope>
    <source>
        <strain evidence="2 4">I ESC-2004</strain>
    </source>
</reference>
<dbReference type="EMBL" id="AMQN01008770">
    <property type="status" value="NOT_ANNOTATED_CDS"/>
    <property type="molecule type" value="Genomic_DNA"/>
</dbReference>
<dbReference type="Gene3D" id="2.60.120.260">
    <property type="entry name" value="Galactose-binding domain-like"/>
    <property type="match status" value="1"/>
</dbReference>
<evidence type="ECO:0000256" key="1">
    <source>
        <dbReference type="SAM" id="Phobius"/>
    </source>
</evidence>
<evidence type="ECO:0000313" key="3">
    <source>
        <dbReference type="EnsemblMetazoa" id="CapteP222497"/>
    </source>
</evidence>
<dbReference type="Proteomes" id="UP000014760">
    <property type="component" value="Unassembled WGS sequence"/>
</dbReference>
<dbReference type="HOGENOM" id="CLU_038091_0_0_1"/>
<evidence type="ECO:0000313" key="2">
    <source>
        <dbReference type="EMBL" id="ELU02537.1"/>
    </source>
</evidence>
<sequence>MKNRSSAACVFGDGCLFPCRCNETACDPDTGSCSDSTCQNGHPRPTDDPGQFDWGGPACQIGNVAYGKPTNQSGLCVVGQISSLAVDGTLWKPDRTDASCAHSCSSDDTATWFYVDLGSAHQLFSVIVFNTFHPGVSSTMQRFSIRVGNTSDLNEHVECAYQENPVAPGGNATLDCHTAGRYVSFRKTTGDFIYYVAICEMVVIGHPLPIGGEHEHLPIHIVLLEKLDLFDSKVSKLNHATSVKYSILLFEACGASSYGVNCSEECGRCKNASCSVVDATPSLHGSSPSAHQLNESAIVITWTQDPQIPVKHAQYFGYTVAYAEGSADFRDGTCVAHDATNSQLNQTIHGLNVQSSKEYRFKVRVYREMSGEIEYGQASDIISETLVGNSGNDVTETDNIAKWKRNATVVGVVLGFALGVGIFVLIAVKVDKFLKHKRSMGTDRTWIHTLVNHAFSAQSKSSKQNAVIFHKNGGESKRANPTMGEGSQNHGYFYLDVGKVSDANKGSYASIKDEIVYDEIN</sequence>
<dbReference type="InterPro" id="IPR051941">
    <property type="entry name" value="BG_Antigen-Binding_Lectin"/>
</dbReference>
<gene>
    <name evidence="2" type="ORF">CAPTEDRAFT_222497</name>
</gene>
<name>R7UGZ4_CAPTE</name>
<dbReference type="EnsemblMetazoa" id="CapteT222497">
    <property type="protein sequence ID" value="CapteP222497"/>
    <property type="gene ID" value="CapteG222497"/>
</dbReference>
<dbReference type="Gene3D" id="2.60.40.10">
    <property type="entry name" value="Immunoglobulins"/>
    <property type="match status" value="1"/>
</dbReference>
<dbReference type="InterPro" id="IPR008979">
    <property type="entry name" value="Galactose-bd-like_sf"/>
</dbReference>
<keyword evidence="1" id="KW-1133">Transmembrane helix</keyword>
<evidence type="ECO:0000313" key="4">
    <source>
        <dbReference type="Proteomes" id="UP000014760"/>
    </source>
</evidence>
<keyword evidence="4" id="KW-1185">Reference proteome</keyword>
<dbReference type="InterPro" id="IPR013783">
    <property type="entry name" value="Ig-like_fold"/>
</dbReference>
<feature type="transmembrane region" description="Helical" evidence="1">
    <location>
        <begin position="407"/>
        <end position="428"/>
    </location>
</feature>
<dbReference type="SUPFAM" id="SSF49785">
    <property type="entry name" value="Galactose-binding domain-like"/>
    <property type="match status" value="1"/>
</dbReference>
<accession>R7UGZ4</accession>
<organism evidence="2">
    <name type="scientific">Capitella teleta</name>
    <name type="common">Polychaete worm</name>
    <dbReference type="NCBI Taxonomy" id="283909"/>
    <lineage>
        <taxon>Eukaryota</taxon>
        <taxon>Metazoa</taxon>
        <taxon>Spiralia</taxon>
        <taxon>Lophotrochozoa</taxon>
        <taxon>Annelida</taxon>
        <taxon>Polychaeta</taxon>
        <taxon>Sedentaria</taxon>
        <taxon>Scolecida</taxon>
        <taxon>Capitellidae</taxon>
        <taxon>Capitella</taxon>
    </lineage>
</organism>
<dbReference type="Pfam" id="PF22633">
    <property type="entry name" value="F5_F8_type_C_2"/>
    <property type="match status" value="1"/>
</dbReference>
<keyword evidence="1" id="KW-0812">Transmembrane</keyword>
<dbReference type="STRING" id="283909.R7UGZ4"/>
<proteinExistence type="predicted"/>
<dbReference type="EMBL" id="KB303931">
    <property type="protein sequence ID" value="ELU02537.1"/>
    <property type="molecule type" value="Genomic_DNA"/>
</dbReference>
<dbReference type="PANTHER" id="PTHR45713">
    <property type="entry name" value="FTP DOMAIN-CONTAINING PROTEIN"/>
    <property type="match status" value="1"/>
</dbReference>
<reference evidence="3" key="3">
    <citation type="submission" date="2015-06" db="UniProtKB">
        <authorList>
            <consortium name="EnsemblMetazoa"/>
        </authorList>
    </citation>
    <scope>IDENTIFICATION</scope>
</reference>
<keyword evidence="1" id="KW-0472">Membrane</keyword>
<dbReference type="PANTHER" id="PTHR45713:SF6">
    <property type="entry name" value="F5_8 TYPE C DOMAIN-CONTAINING PROTEIN"/>
    <property type="match status" value="1"/>
</dbReference>